<dbReference type="PANTHER" id="PTHR43320:SF3">
    <property type="entry name" value="CARBOHYDRATE KINASE PFKB DOMAIN-CONTAINING PROTEIN"/>
    <property type="match status" value="1"/>
</dbReference>
<protein>
    <submittedName>
        <fullName evidence="6">Carbohydrate kinase family protein</fullName>
        <ecNumber evidence="6">2.7.1.-</ecNumber>
    </submittedName>
</protein>
<dbReference type="InterPro" id="IPR002139">
    <property type="entry name" value="Ribo/fructo_kinase"/>
</dbReference>
<evidence type="ECO:0000256" key="3">
    <source>
        <dbReference type="ARBA" id="ARBA00022777"/>
    </source>
</evidence>
<dbReference type="PANTHER" id="PTHR43320">
    <property type="entry name" value="SUGAR KINASE"/>
    <property type="match status" value="1"/>
</dbReference>
<evidence type="ECO:0000256" key="1">
    <source>
        <dbReference type="ARBA" id="ARBA00010688"/>
    </source>
</evidence>
<keyword evidence="2 4" id="KW-0808">Transferase</keyword>
<reference evidence="6 7" key="1">
    <citation type="submission" date="2024-10" db="EMBL/GenBank/DDBJ databases">
        <title>The Natural Products Discovery Center: Release of the First 8490 Sequenced Strains for Exploring Actinobacteria Biosynthetic Diversity.</title>
        <authorList>
            <person name="Kalkreuter E."/>
            <person name="Kautsar S.A."/>
            <person name="Yang D."/>
            <person name="Bader C.D."/>
            <person name="Teijaro C.N."/>
            <person name="Fluegel L."/>
            <person name="Davis C.M."/>
            <person name="Simpson J.R."/>
            <person name="Lauterbach L."/>
            <person name="Steele A.D."/>
            <person name="Gui C."/>
            <person name="Meng S."/>
            <person name="Li G."/>
            <person name="Viehrig K."/>
            <person name="Ye F."/>
            <person name="Su P."/>
            <person name="Kiefer A.F."/>
            <person name="Nichols A."/>
            <person name="Cepeda A.J."/>
            <person name="Yan W."/>
            <person name="Fan B."/>
            <person name="Jiang Y."/>
            <person name="Adhikari A."/>
            <person name="Zheng C.-J."/>
            <person name="Schuster L."/>
            <person name="Cowan T.M."/>
            <person name="Smanski M.J."/>
            <person name="Chevrette M.G."/>
            <person name="De Carvalho L.P.S."/>
            <person name="Shen B."/>
        </authorList>
    </citation>
    <scope>NUCLEOTIDE SEQUENCE [LARGE SCALE GENOMIC DNA]</scope>
    <source>
        <strain evidence="6 7">NPDC053399</strain>
    </source>
</reference>
<name>A0ABW8CGV9_9ACTN</name>
<dbReference type="InterPro" id="IPR029056">
    <property type="entry name" value="Ribokinase-like"/>
</dbReference>
<dbReference type="InterPro" id="IPR052700">
    <property type="entry name" value="Carb_kinase_PfkB-like"/>
</dbReference>
<dbReference type="PROSITE" id="PS00584">
    <property type="entry name" value="PFKB_KINASES_2"/>
    <property type="match status" value="1"/>
</dbReference>
<gene>
    <name evidence="6" type="ORF">ACIGXA_32885</name>
</gene>
<dbReference type="RefSeq" id="WP_399656022.1">
    <property type="nucleotide sequence ID" value="NZ_JBITYG010000012.1"/>
</dbReference>
<dbReference type="EMBL" id="JBITYG010000012">
    <property type="protein sequence ID" value="MFI9105318.1"/>
    <property type="molecule type" value="Genomic_DNA"/>
</dbReference>
<accession>A0ABW8CGV9</accession>
<comment type="caution">
    <text evidence="6">The sequence shown here is derived from an EMBL/GenBank/DDBJ whole genome shotgun (WGS) entry which is preliminary data.</text>
</comment>
<dbReference type="Pfam" id="PF00294">
    <property type="entry name" value="PfkB"/>
    <property type="match status" value="1"/>
</dbReference>
<keyword evidence="3 4" id="KW-0418">Kinase</keyword>
<evidence type="ECO:0000259" key="5">
    <source>
        <dbReference type="Pfam" id="PF00294"/>
    </source>
</evidence>
<evidence type="ECO:0000313" key="7">
    <source>
        <dbReference type="Proteomes" id="UP001614394"/>
    </source>
</evidence>
<evidence type="ECO:0000256" key="4">
    <source>
        <dbReference type="RuleBase" id="RU003704"/>
    </source>
</evidence>
<dbReference type="GO" id="GO:0016301">
    <property type="term" value="F:kinase activity"/>
    <property type="evidence" value="ECO:0007669"/>
    <property type="project" value="UniProtKB-KW"/>
</dbReference>
<proteinExistence type="inferred from homology"/>
<dbReference type="SUPFAM" id="SSF53613">
    <property type="entry name" value="Ribokinase-like"/>
    <property type="match status" value="1"/>
</dbReference>
<comment type="similarity">
    <text evidence="1 4">Belongs to the carbohydrate kinase PfkB family.</text>
</comment>
<dbReference type="EC" id="2.7.1.-" evidence="6"/>
<organism evidence="6 7">
    <name type="scientific">Streptomyces fildesensis</name>
    <dbReference type="NCBI Taxonomy" id="375757"/>
    <lineage>
        <taxon>Bacteria</taxon>
        <taxon>Bacillati</taxon>
        <taxon>Actinomycetota</taxon>
        <taxon>Actinomycetes</taxon>
        <taxon>Kitasatosporales</taxon>
        <taxon>Streptomycetaceae</taxon>
        <taxon>Streptomyces</taxon>
    </lineage>
</organism>
<sequence length="301" mass="30214">MTATAAGTSLLVIGDVVTDIVARHHKPLAPDTDTSARIAVRPGGSGANTASWAARSGADVRLLARAGADSADWHRDVLRRCGVQPHVRVDPSLPTAVVIALVDAAAERTLVTDSGASVRLGPEDWDAALLEGAGRLHLSGYLFFNEPGRELAALAMAAARARNIPVSVDPASTGFIQQLGVRRFLNAVAGADLLLPNLAEARLLTGDPDPVRAAQQLSAAHGVAVVKLGGAGALVAERGKVTARVPGVAADAVDTTGAGDAFAGGFLAARLTGADLAGAAAAGCRTGAAAVAAVGGRPEYS</sequence>
<evidence type="ECO:0000256" key="2">
    <source>
        <dbReference type="ARBA" id="ARBA00022679"/>
    </source>
</evidence>
<dbReference type="PRINTS" id="PR00990">
    <property type="entry name" value="RIBOKINASE"/>
</dbReference>
<dbReference type="InterPro" id="IPR002173">
    <property type="entry name" value="Carboh/pur_kinase_PfkB_CS"/>
</dbReference>
<dbReference type="InterPro" id="IPR011611">
    <property type="entry name" value="PfkB_dom"/>
</dbReference>
<keyword evidence="7" id="KW-1185">Reference proteome</keyword>
<feature type="domain" description="Carbohydrate kinase PfkB" evidence="5">
    <location>
        <begin position="8"/>
        <end position="297"/>
    </location>
</feature>
<dbReference type="Proteomes" id="UP001614394">
    <property type="component" value="Unassembled WGS sequence"/>
</dbReference>
<dbReference type="Gene3D" id="3.40.1190.20">
    <property type="match status" value="1"/>
</dbReference>
<evidence type="ECO:0000313" key="6">
    <source>
        <dbReference type="EMBL" id="MFI9105318.1"/>
    </source>
</evidence>